<feature type="compositionally biased region" description="Low complexity" evidence="12">
    <location>
        <begin position="539"/>
        <end position="581"/>
    </location>
</feature>
<feature type="compositionally biased region" description="Low complexity" evidence="12">
    <location>
        <begin position="652"/>
        <end position="671"/>
    </location>
</feature>
<protein>
    <recommendedName>
        <fullName evidence="13">C2H2-type domain-containing protein</fullName>
    </recommendedName>
</protein>
<evidence type="ECO:0000256" key="10">
    <source>
        <dbReference type="ARBA" id="ARBA00023242"/>
    </source>
</evidence>
<dbReference type="SMART" id="SM00355">
    <property type="entry name" value="ZnF_C2H2"/>
    <property type="match status" value="4"/>
</dbReference>
<organism evidence="14 15">
    <name type="scientific">Neocallimastix californiae</name>
    <dbReference type="NCBI Taxonomy" id="1754190"/>
    <lineage>
        <taxon>Eukaryota</taxon>
        <taxon>Fungi</taxon>
        <taxon>Fungi incertae sedis</taxon>
        <taxon>Chytridiomycota</taxon>
        <taxon>Chytridiomycota incertae sedis</taxon>
        <taxon>Neocallimastigomycetes</taxon>
        <taxon>Neocallimastigales</taxon>
        <taxon>Neocallimastigaceae</taxon>
        <taxon>Neocallimastix</taxon>
    </lineage>
</organism>
<feature type="region of interest" description="Disordered" evidence="12">
    <location>
        <begin position="824"/>
        <end position="860"/>
    </location>
</feature>
<feature type="domain" description="C2H2-type" evidence="13">
    <location>
        <begin position="727"/>
        <end position="754"/>
    </location>
</feature>
<sequence length="876" mass="97199">MTSVVKSDNEINNTKAKITNKKHYSKNKYNSSTSTTKNLVNIQPKPSPPFILPCQPPFIYPNTNSPSVVAQQQLFSLQLLMSSPYFIQALANINKIQIKMDEKANLNSVPTSRILSANTTSSSSPSKLSTSVPNSLPTNPLPFIPPNLSLPYLAAALATLNNQQILNNTKNNGNIKSNNVSSNTSTTVNNKIDSKINSNNIKPNVKSTITSVPPLNPSLFQKNDNTAAAAAATNAALLFNNSIFANQFLQILQQQQKNKSVLVNPFTAPNTSSSAIPIVANSSKSNPINISSSCPSSSKIKSKVSSSLLINKSKNSKLSTSPNMKSKIKLPIKKDPLAISKNHRRPSIPISQSYDSKNQMMSSLFNIVNSNSNINKFNTNNINKIVKTENESEIKEPQNSPESLVSGSPSNVRASSPLLPISIPFSNLNIRSNNGSSPTMESNILSAPNLSTLCTVASQEAKLFIPEKLDNKEKLVNKVPNTIKEEENEIKMSKEEPNIFSKLDTTNRGKTTSLLTRNIQNKNNELNRNGSTLMNEYSKNTNNNKINIDTMLNNDRSNNSNNGNINNNKENNNNENNNTSSVLLNNRNVMDEDSNEIIKTEMTPLPKPISMPMSLPTIAIKPSGFENNNERNSLQCFNNLVSSTSNPLNIMSSSPQSPSAFSSTSSSSSSPKLLNHSVPHTALQRRKSRSMNCSKDYVCEICKPNKHFIQLAHLRIHQRKHTGERPFVCSFCNKSFAQQGNLKTHQRKHTGERPFSCPICYKTFTQSGNLKAHELLHQGVKPFICEWCDKTFTQSGNLKTHQLKMHPELVHHSDDSLLKSPIKEREFEEDERSKLSTFDEFKENNDNFDTSLANPPENNIKERQLLKRLKALLKRN</sequence>
<dbReference type="PROSITE" id="PS00028">
    <property type="entry name" value="ZINC_FINGER_C2H2_1"/>
    <property type="match status" value="3"/>
</dbReference>
<dbReference type="InterPro" id="IPR050329">
    <property type="entry name" value="GLI_C2H2-zinc-finger"/>
</dbReference>
<keyword evidence="8" id="KW-0238">DNA-binding</keyword>
<keyword evidence="9" id="KW-0804">Transcription</keyword>
<dbReference type="PANTHER" id="PTHR19818:SF139">
    <property type="entry name" value="PAIR-RULE PROTEIN ODD-PAIRED"/>
    <property type="match status" value="1"/>
</dbReference>
<dbReference type="EMBL" id="MCOG01000002">
    <property type="protein sequence ID" value="ORY86591.1"/>
    <property type="molecule type" value="Genomic_DNA"/>
</dbReference>
<evidence type="ECO:0000256" key="4">
    <source>
        <dbReference type="ARBA" id="ARBA00022737"/>
    </source>
</evidence>
<evidence type="ECO:0000259" key="13">
    <source>
        <dbReference type="PROSITE" id="PS50157"/>
    </source>
</evidence>
<feature type="region of interest" description="Disordered" evidence="12">
    <location>
        <begin position="538"/>
        <end position="581"/>
    </location>
</feature>
<comment type="subcellular location">
    <subcellularLocation>
        <location evidence="1">Nucleus</location>
    </subcellularLocation>
</comment>
<proteinExistence type="inferred from homology"/>
<feature type="compositionally biased region" description="Polar residues" evidence="12">
    <location>
        <begin position="847"/>
        <end position="857"/>
    </location>
</feature>
<keyword evidence="15" id="KW-1185">Reference proteome</keyword>
<accession>A0A1Y2FRF8</accession>
<keyword evidence="7" id="KW-0805">Transcription regulation</keyword>
<dbReference type="GO" id="GO:0000981">
    <property type="term" value="F:DNA-binding transcription factor activity, RNA polymerase II-specific"/>
    <property type="evidence" value="ECO:0007669"/>
    <property type="project" value="TreeGrafter"/>
</dbReference>
<keyword evidence="5 11" id="KW-0863">Zinc-finger</keyword>
<reference evidence="14 15" key="1">
    <citation type="submission" date="2016-08" db="EMBL/GenBank/DDBJ databases">
        <title>A Parts List for Fungal Cellulosomes Revealed by Comparative Genomics.</title>
        <authorList>
            <consortium name="DOE Joint Genome Institute"/>
            <person name="Haitjema C.H."/>
            <person name="Gilmore S.P."/>
            <person name="Henske J.K."/>
            <person name="Solomon K.V."/>
            <person name="De Groot R."/>
            <person name="Kuo A."/>
            <person name="Mondo S.J."/>
            <person name="Salamov A.A."/>
            <person name="Labutti K."/>
            <person name="Zhao Z."/>
            <person name="Chiniquy J."/>
            <person name="Barry K."/>
            <person name="Brewer H.M."/>
            <person name="Purvine S.O."/>
            <person name="Wright A.T."/>
            <person name="Boxma B."/>
            <person name="Van Alen T."/>
            <person name="Hackstein J.H."/>
            <person name="Baker S.E."/>
            <person name="Grigoriev I.V."/>
            <person name="O'Malley M.A."/>
        </authorList>
    </citation>
    <scope>NUCLEOTIDE SEQUENCE [LARGE SCALE GENOMIC DNA]</scope>
    <source>
        <strain evidence="14 15">G1</strain>
    </source>
</reference>
<dbReference type="SUPFAM" id="SSF57667">
    <property type="entry name" value="beta-beta-alpha zinc fingers"/>
    <property type="match status" value="2"/>
</dbReference>
<evidence type="ECO:0000313" key="14">
    <source>
        <dbReference type="EMBL" id="ORY86591.1"/>
    </source>
</evidence>
<dbReference type="AlphaFoldDB" id="A0A1Y2FRF8"/>
<feature type="compositionally biased region" description="Polar residues" evidence="12">
    <location>
        <begin position="397"/>
        <end position="411"/>
    </location>
</feature>
<dbReference type="Gene3D" id="3.30.160.60">
    <property type="entry name" value="Classic Zinc Finger"/>
    <property type="match status" value="4"/>
</dbReference>
<keyword evidence="6" id="KW-0862">Zinc</keyword>
<feature type="region of interest" description="Disordered" evidence="12">
    <location>
        <begin position="648"/>
        <end position="687"/>
    </location>
</feature>
<dbReference type="Pfam" id="PF00096">
    <property type="entry name" value="zf-C2H2"/>
    <property type="match status" value="3"/>
</dbReference>
<feature type="domain" description="C2H2-type" evidence="13">
    <location>
        <begin position="755"/>
        <end position="782"/>
    </location>
</feature>
<feature type="region of interest" description="Disordered" evidence="12">
    <location>
        <begin position="390"/>
        <end position="411"/>
    </location>
</feature>
<keyword evidence="4" id="KW-0677">Repeat</keyword>
<feature type="region of interest" description="Disordered" evidence="12">
    <location>
        <begin position="1"/>
        <end position="35"/>
    </location>
</feature>
<feature type="compositionally biased region" description="Basic and acidic residues" evidence="12">
    <location>
        <begin position="824"/>
        <end position="845"/>
    </location>
</feature>
<dbReference type="GO" id="GO:0005634">
    <property type="term" value="C:nucleus"/>
    <property type="evidence" value="ECO:0007669"/>
    <property type="project" value="UniProtKB-SubCell"/>
</dbReference>
<comment type="caution">
    <text evidence="14">The sequence shown here is derived from an EMBL/GenBank/DDBJ whole genome shotgun (WGS) entry which is preliminary data.</text>
</comment>
<evidence type="ECO:0000256" key="6">
    <source>
        <dbReference type="ARBA" id="ARBA00022833"/>
    </source>
</evidence>
<evidence type="ECO:0000256" key="2">
    <source>
        <dbReference type="ARBA" id="ARBA00006991"/>
    </source>
</evidence>
<evidence type="ECO:0000256" key="1">
    <source>
        <dbReference type="ARBA" id="ARBA00004123"/>
    </source>
</evidence>
<dbReference type="Proteomes" id="UP000193920">
    <property type="component" value="Unassembled WGS sequence"/>
</dbReference>
<keyword evidence="10" id="KW-0539">Nucleus</keyword>
<feature type="domain" description="C2H2-type" evidence="13">
    <location>
        <begin position="783"/>
        <end position="806"/>
    </location>
</feature>
<evidence type="ECO:0000256" key="9">
    <source>
        <dbReference type="ARBA" id="ARBA00023163"/>
    </source>
</evidence>
<name>A0A1Y2FRF8_9FUNG</name>
<dbReference type="FunFam" id="3.30.160.60:FF:001289">
    <property type="entry name" value="Zinc finger protein 574"/>
    <property type="match status" value="1"/>
</dbReference>
<evidence type="ECO:0000256" key="12">
    <source>
        <dbReference type="SAM" id="MobiDB-lite"/>
    </source>
</evidence>
<dbReference type="PROSITE" id="PS50157">
    <property type="entry name" value="ZINC_FINGER_C2H2_2"/>
    <property type="match status" value="4"/>
</dbReference>
<keyword evidence="3" id="KW-0479">Metal-binding</keyword>
<dbReference type="STRING" id="1754190.A0A1Y2FRF8"/>
<gene>
    <name evidence="14" type="ORF">LY90DRAFT_498825</name>
</gene>
<feature type="domain" description="C2H2-type" evidence="13">
    <location>
        <begin position="697"/>
        <end position="726"/>
    </location>
</feature>
<dbReference type="OrthoDB" id="6077919at2759"/>
<dbReference type="InterPro" id="IPR013087">
    <property type="entry name" value="Znf_C2H2_type"/>
</dbReference>
<dbReference type="PANTHER" id="PTHR19818">
    <property type="entry name" value="ZINC FINGER PROTEIN ZIC AND GLI"/>
    <property type="match status" value="1"/>
</dbReference>
<dbReference type="InterPro" id="IPR036236">
    <property type="entry name" value="Znf_C2H2_sf"/>
</dbReference>
<dbReference type="FunFam" id="3.30.160.60:FF:000075">
    <property type="entry name" value="Putative zinc finger protein 536"/>
    <property type="match status" value="1"/>
</dbReference>
<dbReference type="GO" id="GO:0008270">
    <property type="term" value="F:zinc ion binding"/>
    <property type="evidence" value="ECO:0007669"/>
    <property type="project" value="UniProtKB-KW"/>
</dbReference>
<dbReference type="GO" id="GO:0045944">
    <property type="term" value="P:positive regulation of transcription by RNA polymerase II"/>
    <property type="evidence" value="ECO:0007669"/>
    <property type="project" value="UniProtKB-ARBA"/>
</dbReference>
<evidence type="ECO:0000313" key="15">
    <source>
        <dbReference type="Proteomes" id="UP000193920"/>
    </source>
</evidence>
<evidence type="ECO:0000256" key="5">
    <source>
        <dbReference type="ARBA" id="ARBA00022771"/>
    </source>
</evidence>
<dbReference type="FunFam" id="3.30.160.60:FF:002343">
    <property type="entry name" value="Zinc finger protein 33A"/>
    <property type="match status" value="1"/>
</dbReference>
<evidence type="ECO:0000256" key="3">
    <source>
        <dbReference type="ARBA" id="ARBA00022723"/>
    </source>
</evidence>
<feature type="region of interest" description="Disordered" evidence="12">
    <location>
        <begin position="170"/>
        <end position="199"/>
    </location>
</feature>
<comment type="similarity">
    <text evidence="2">Belongs to the krueppel C2H2-type zinc-finger protein family.</text>
</comment>
<evidence type="ECO:0000256" key="11">
    <source>
        <dbReference type="PROSITE-ProRule" id="PRU00042"/>
    </source>
</evidence>
<evidence type="ECO:0000256" key="7">
    <source>
        <dbReference type="ARBA" id="ARBA00023015"/>
    </source>
</evidence>
<dbReference type="GO" id="GO:0000978">
    <property type="term" value="F:RNA polymerase II cis-regulatory region sequence-specific DNA binding"/>
    <property type="evidence" value="ECO:0007669"/>
    <property type="project" value="TreeGrafter"/>
</dbReference>
<evidence type="ECO:0000256" key="8">
    <source>
        <dbReference type="ARBA" id="ARBA00023125"/>
    </source>
</evidence>